<organism evidence="1 2">
    <name type="scientific">Mucuna pruriens</name>
    <name type="common">Velvet bean</name>
    <name type="synonym">Dolichos pruriens</name>
    <dbReference type="NCBI Taxonomy" id="157652"/>
    <lineage>
        <taxon>Eukaryota</taxon>
        <taxon>Viridiplantae</taxon>
        <taxon>Streptophyta</taxon>
        <taxon>Embryophyta</taxon>
        <taxon>Tracheophyta</taxon>
        <taxon>Spermatophyta</taxon>
        <taxon>Magnoliopsida</taxon>
        <taxon>eudicotyledons</taxon>
        <taxon>Gunneridae</taxon>
        <taxon>Pentapetalae</taxon>
        <taxon>rosids</taxon>
        <taxon>fabids</taxon>
        <taxon>Fabales</taxon>
        <taxon>Fabaceae</taxon>
        <taxon>Papilionoideae</taxon>
        <taxon>50 kb inversion clade</taxon>
        <taxon>NPAAA clade</taxon>
        <taxon>indigoferoid/millettioid clade</taxon>
        <taxon>Phaseoleae</taxon>
        <taxon>Mucuna</taxon>
    </lineage>
</organism>
<sequence>MDLYPMDKRGRFDFWLMGSSYHEGFWGGNYGAMRLLSMPMLKKGTHVLKRGEDLHKHLKGFRVVYSTMRSHGIPEDYIKMKTFPFSLDGAAKDKSYYNQYCLIHGKT</sequence>
<evidence type="ECO:0000313" key="2">
    <source>
        <dbReference type="Proteomes" id="UP000257109"/>
    </source>
</evidence>
<dbReference type="OrthoDB" id="1422241at2759"/>
<comment type="caution">
    <text evidence="1">The sequence shown here is derived from an EMBL/GenBank/DDBJ whole genome shotgun (WGS) entry which is preliminary data.</text>
</comment>
<feature type="non-terminal residue" evidence="1">
    <location>
        <position position="1"/>
    </location>
</feature>
<evidence type="ECO:0000313" key="1">
    <source>
        <dbReference type="EMBL" id="RDX94639.1"/>
    </source>
</evidence>
<proteinExistence type="predicted"/>
<dbReference type="Proteomes" id="UP000257109">
    <property type="component" value="Unassembled WGS sequence"/>
</dbReference>
<keyword evidence="2" id="KW-1185">Reference proteome</keyword>
<gene>
    <name evidence="1" type="ORF">CR513_22959</name>
</gene>
<protein>
    <submittedName>
        <fullName evidence="1">Uncharacterized protein</fullName>
    </submittedName>
</protein>
<accession>A0A371GVW2</accession>
<dbReference type="AlphaFoldDB" id="A0A371GVW2"/>
<reference evidence="1" key="1">
    <citation type="submission" date="2018-05" db="EMBL/GenBank/DDBJ databases">
        <title>Draft genome of Mucuna pruriens seed.</title>
        <authorList>
            <person name="Nnadi N.E."/>
            <person name="Vos R."/>
            <person name="Hasami M.H."/>
            <person name="Devisetty U.K."/>
            <person name="Aguiy J.C."/>
        </authorList>
    </citation>
    <scope>NUCLEOTIDE SEQUENCE [LARGE SCALE GENOMIC DNA]</scope>
    <source>
        <strain evidence="1">JCA_2017</strain>
    </source>
</reference>
<name>A0A371GVW2_MUCPR</name>
<dbReference type="EMBL" id="QJKJ01004318">
    <property type="protein sequence ID" value="RDX94639.1"/>
    <property type="molecule type" value="Genomic_DNA"/>
</dbReference>